<accession>A0A221S3J5</accession>
<protein>
    <submittedName>
        <fullName evidence="2">Co-chaperonin GroES</fullName>
    </submittedName>
</protein>
<proteinExistence type="predicted"/>
<dbReference type="Gene3D" id="2.30.33.40">
    <property type="entry name" value="GroES chaperonin"/>
    <property type="match status" value="1"/>
</dbReference>
<dbReference type="SUPFAM" id="SSF50129">
    <property type="entry name" value="GroES-like"/>
    <property type="match status" value="1"/>
</dbReference>
<evidence type="ECO:0000256" key="1">
    <source>
        <dbReference type="ARBA" id="ARBA00023186"/>
    </source>
</evidence>
<dbReference type="GO" id="GO:0044183">
    <property type="term" value="F:protein folding chaperone"/>
    <property type="evidence" value="ECO:0007669"/>
    <property type="project" value="InterPro"/>
</dbReference>
<dbReference type="Pfam" id="PF00166">
    <property type="entry name" value="Cpn10"/>
    <property type="match status" value="1"/>
</dbReference>
<name>A0A221S3J5_9VIRU</name>
<dbReference type="EMBL" id="KU970771">
    <property type="protein sequence ID" value="ASN63365.1"/>
    <property type="molecule type" value="Genomic_DNA"/>
</dbReference>
<dbReference type="InterPro" id="IPR011032">
    <property type="entry name" value="GroES-like_sf"/>
</dbReference>
<sequence length="110" mass="12715">MSKEKALNFRIIIHPVQLDWETEGGIRKYGSDDEYEIAQRAVDKGRVISIGEASFKPERFGKVEIKEGDLVRFKKYAGHMYRDVDHLGKPLTDWFVVMNDDDVLTILEEA</sequence>
<dbReference type="GO" id="GO:0005524">
    <property type="term" value="F:ATP binding"/>
    <property type="evidence" value="ECO:0007669"/>
    <property type="project" value="InterPro"/>
</dbReference>
<gene>
    <name evidence="2" type="primary">groES</name>
</gene>
<dbReference type="InterPro" id="IPR037124">
    <property type="entry name" value="Chaperonin_GroES_sf"/>
</dbReference>
<reference evidence="2" key="1">
    <citation type="submission" date="2016-03" db="EMBL/GenBank/DDBJ databases">
        <title>Novel chaperonins are prevalent in the virioplankton and link to viral biology and ecology.</title>
        <authorList>
            <person name="Marine R.L."/>
            <person name="Nasko D.J."/>
            <person name="Polson S.W."/>
            <person name="Wommack K.E."/>
        </authorList>
    </citation>
    <scope>NUCLEOTIDE SEQUENCE</scope>
</reference>
<dbReference type="InterPro" id="IPR020818">
    <property type="entry name" value="Chaperonin_GroES"/>
</dbReference>
<evidence type="ECO:0000313" key="2">
    <source>
        <dbReference type="EMBL" id="ASN63365.1"/>
    </source>
</evidence>
<keyword evidence="1" id="KW-0143">Chaperone</keyword>
<organism evidence="2">
    <name type="scientific">uncultured virus</name>
    <dbReference type="NCBI Taxonomy" id="340016"/>
    <lineage>
        <taxon>Viruses</taxon>
        <taxon>environmental samples</taxon>
    </lineage>
</organism>